<comment type="caution">
    <text evidence="3">The sequence shown here is derived from an EMBL/GenBank/DDBJ whole genome shotgun (WGS) entry which is preliminary data.</text>
</comment>
<dbReference type="AlphaFoldDB" id="A0A9D1I2G4"/>
<dbReference type="Gene3D" id="3.10.450.40">
    <property type="match status" value="2"/>
</dbReference>
<feature type="domain" description="PepSY" evidence="2">
    <location>
        <begin position="154"/>
        <end position="214"/>
    </location>
</feature>
<dbReference type="Pfam" id="PF03413">
    <property type="entry name" value="PepSY"/>
    <property type="match status" value="2"/>
</dbReference>
<organism evidence="3 4">
    <name type="scientific">Candidatus Fimisoma avicola</name>
    <dbReference type="NCBI Taxonomy" id="2840826"/>
    <lineage>
        <taxon>Bacteria</taxon>
        <taxon>Bacillati</taxon>
        <taxon>Bacillota</taxon>
        <taxon>Clostridia</taxon>
        <taxon>Eubacteriales</taxon>
        <taxon>Candidatus Fimisoma</taxon>
    </lineage>
</organism>
<gene>
    <name evidence="3" type="ORF">IAD16_01080</name>
</gene>
<evidence type="ECO:0000259" key="2">
    <source>
        <dbReference type="Pfam" id="PF03413"/>
    </source>
</evidence>
<sequence length="222" mass="23703">MSKIKQLLSSPGRIAVFALCVILVVALLAFAGIKVGASVMNNQGIGLDQATKVALQNAGFEESDVTLLRGHFDRDDGISTYDIEFRGSDGFDYDYVISANDGTIIEANREMAELLSGAQNQQDSGQAQESTSGSGSSSGTASQSGGSSQDTNYISADKAQSIALQHAGVSASDATFRKAHLDRDDGIYVYELEFVSGDLEYDYEIHATTGAILDWDRDSIYD</sequence>
<evidence type="ECO:0000313" key="4">
    <source>
        <dbReference type="Proteomes" id="UP000824091"/>
    </source>
</evidence>
<accession>A0A9D1I2G4</accession>
<name>A0A9D1I2G4_9FIRM</name>
<feature type="domain" description="PepSY" evidence="2">
    <location>
        <begin position="45"/>
        <end position="106"/>
    </location>
</feature>
<reference evidence="3" key="2">
    <citation type="journal article" date="2021" name="PeerJ">
        <title>Extensive microbial diversity within the chicken gut microbiome revealed by metagenomics and culture.</title>
        <authorList>
            <person name="Gilroy R."/>
            <person name="Ravi A."/>
            <person name="Getino M."/>
            <person name="Pursley I."/>
            <person name="Horton D.L."/>
            <person name="Alikhan N.F."/>
            <person name="Baker D."/>
            <person name="Gharbi K."/>
            <person name="Hall N."/>
            <person name="Watson M."/>
            <person name="Adriaenssens E.M."/>
            <person name="Foster-Nyarko E."/>
            <person name="Jarju S."/>
            <person name="Secka A."/>
            <person name="Antonio M."/>
            <person name="Oren A."/>
            <person name="Chaudhuri R.R."/>
            <person name="La Ragione R."/>
            <person name="Hildebrand F."/>
            <person name="Pallen M.J."/>
        </authorList>
    </citation>
    <scope>NUCLEOTIDE SEQUENCE</scope>
    <source>
        <strain evidence="3">11300</strain>
    </source>
</reference>
<evidence type="ECO:0000313" key="3">
    <source>
        <dbReference type="EMBL" id="HIU26959.1"/>
    </source>
</evidence>
<reference evidence="3" key="1">
    <citation type="submission" date="2020-10" db="EMBL/GenBank/DDBJ databases">
        <authorList>
            <person name="Gilroy R."/>
        </authorList>
    </citation>
    <scope>NUCLEOTIDE SEQUENCE</scope>
    <source>
        <strain evidence="3">11300</strain>
    </source>
</reference>
<dbReference type="InterPro" id="IPR025711">
    <property type="entry name" value="PepSY"/>
</dbReference>
<evidence type="ECO:0000256" key="1">
    <source>
        <dbReference type="SAM" id="MobiDB-lite"/>
    </source>
</evidence>
<dbReference type="EMBL" id="DVMO01000017">
    <property type="protein sequence ID" value="HIU26959.1"/>
    <property type="molecule type" value="Genomic_DNA"/>
</dbReference>
<feature type="region of interest" description="Disordered" evidence="1">
    <location>
        <begin position="117"/>
        <end position="152"/>
    </location>
</feature>
<dbReference type="Proteomes" id="UP000824091">
    <property type="component" value="Unassembled WGS sequence"/>
</dbReference>
<feature type="compositionally biased region" description="Low complexity" evidence="1">
    <location>
        <begin position="124"/>
        <end position="149"/>
    </location>
</feature>
<protein>
    <submittedName>
        <fullName evidence="3">PepSY domain-containing protein</fullName>
    </submittedName>
</protein>
<proteinExistence type="predicted"/>